<keyword evidence="4 11" id="KW-0418">Kinase</keyword>
<reference evidence="11 12" key="1">
    <citation type="submission" date="2015-07" db="EMBL/GenBank/DDBJ databases">
        <title>Draft Genome Sequence of Malassezia furfur CBS1878 and Malassezia pachydermatis CBS1879.</title>
        <authorList>
            <person name="Triana S."/>
            <person name="Ohm R."/>
            <person name="Gonzalez A."/>
            <person name="DeCock H."/>
            <person name="Restrepo S."/>
            <person name="Celis A."/>
        </authorList>
    </citation>
    <scope>NUCLEOTIDE SEQUENCE [LARGE SCALE GENOMIC DNA]</scope>
    <source>
        <strain evidence="11 12">CBS 1879</strain>
    </source>
</reference>
<sequence length="427" mass="47506">MSPKRKTRNFKGLLLKETPAPEPVYDDRAAPFARFIRSDDSHSSQESRNGLGGRFGLSGLATQLNRQPGVSPPLSNDASTPISSSITERRHADPPYVPYAKPPEREHDDISQHINRMDIGAKSDVHLDLSNANLRTISELGAGNGGTVTKVEHIPTGLLMAKKVVFIDARPEIRKQILRELQILHECHSEYIVGFYGACLSDIHIYMCMEYMDVGSLDAIYTKHGAIEVGVCGKIVETVVKGLSYLYESFRIIHRDVKPSNILVNRRGQIKLCDFGVSGELINSIADTFVGTSTYMSPERIQGDQYSIKSDVWSLGITIIELAHGSFPFAIDMEDDPDATTRAAPSAQDVRSLSILELLQHIVYEPPPQLNPEGGFPASMIDFVGLCLRKDPVTRPTPMELRMHPFIIESERSHVDLVAWLWKLGYQ</sequence>
<accession>A0A0M8MSN6</accession>
<proteinExistence type="inferred from homology"/>
<keyword evidence="3 7" id="KW-0547">Nucleotide-binding</keyword>
<feature type="region of interest" description="Disordered" evidence="9">
    <location>
        <begin position="1"/>
        <end position="104"/>
    </location>
</feature>
<dbReference type="InterPro" id="IPR050915">
    <property type="entry name" value="MAP_kinase_kinase"/>
</dbReference>
<dbReference type="PANTHER" id="PTHR47448">
    <property type="entry name" value="DUAL SPECIFICITY MITOGEN-ACTIVATED PROTEIN KINASE KINASE DSOR1-LIKE PROTEIN"/>
    <property type="match status" value="1"/>
</dbReference>
<dbReference type="EMBL" id="LGAV01000008">
    <property type="protein sequence ID" value="KOS12841.1"/>
    <property type="molecule type" value="Genomic_DNA"/>
</dbReference>
<gene>
    <name evidence="11" type="ORF">Malapachy_0528</name>
</gene>
<dbReference type="InterPro" id="IPR011009">
    <property type="entry name" value="Kinase-like_dom_sf"/>
</dbReference>
<evidence type="ECO:0000256" key="7">
    <source>
        <dbReference type="PROSITE-ProRule" id="PRU10141"/>
    </source>
</evidence>
<evidence type="ECO:0000256" key="9">
    <source>
        <dbReference type="SAM" id="MobiDB-lite"/>
    </source>
</evidence>
<dbReference type="RefSeq" id="XP_017990473.1">
    <property type="nucleotide sequence ID" value="XM_018135045.1"/>
</dbReference>
<dbReference type="AlphaFoldDB" id="A0A0M8MSN6"/>
<evidence type="ECO:0000256" key="2">
    <source>
        <dbReference type="ARBA" id="ARBA00022679"/>
    </source>
</evidence>
<evidence type="ECO:0000313" key="12">
    <source>
        <dbReference type="Proteomes" id="UP000037751"/>
    </source>
</evidence>
<evidence type="ECO:0000256" key="6">
    <source>
        <dbReference type="ARBA" id="ARBA00038035"/>
    </source>
</evidence>
<dbReference type="GeneID" id="28726920"/>
<organism evidence="11 12">
    <name type="scientific">Malassezia pachydermatis</name>
    <dbReference type="NCBI Taxonomy" id="77020"/>
    <lineage>
        <taxon>Eukaryota</taxon>
        <taxon>Fungi</taxon>
        <taxon>Dikarya</taxon>
        <taxon>Basidiomycota</taxon>
        <taxon>Ustilaginomycotina</taxon>
        <taxon>Malasseziomycetes</taxon>
        <taxon>Malasseziales</taxon>
        <taxon>Malasseziaceae</taxon>
        <taxon>Malassezia</taxon>
    </lineage>
</organism>
<dbReference type="Proteomes" id="UP000037751">
    <property type="component" value="Unassembled WGS sequence"/>
</dbReference>
<comment type="similarity">
    <text evidence="6">Belongs to the protein kinase superfamily. STE Ser/Thr protein kinase family. MAP kinase kinase subfamily.</text>
</comment>
<feature type="domain" description="Protein kinase" evidence="10">
    <location>
        <begin position="134"/>
        <end position="407"/>
    </location>
</feature>
<dbReference type="Gene3D" id="3.30.200.20">
    <property type="entry name" value="Phosphorylase Kinase, domain 1"/>
    <property type="match status" value="1"/>
</dbReference>
<dbReference type="SUPFAM" id="SSF56112">
    <property type="entry name" value="Protein kinase-like (PK-like)"/>
    <property type="match status" value="1"/>
</dbReference>
<evidence type="ECO:0000256" key="4">
    <source>
        <dbReference type="ARBA" id="ARBA00022777"/>
    </source>
</evidence>
<dbReference type="PROSITE" id="PS00108">
    <property type="entry name" value="PROTEIN_KINASE_ST"/>
    <property type="match status" value="1"/>
</dbReference>
<dbReference type="VEuPathDB" id="FungiDB:Malapachy_0528"/>
<dbReference type="GO" id="GO:0005524">
    <property type="term" value="F:ATP binding"/>
    <property type="evidence" value="ECO:0007669"/>
    <property type="project" value="UniProtKB-UniRule"/>
</dbReference>
<evidence type="ECO:0000256" key="8">
    <source>
        <dbReference type="RuleBase" id="RU000304"/>
    </source>
</evidence>
<name>A0A0M8MSN6_9BASI</name>
<dbReference type="PROSITE" id="PS00107">
    <property type="entry name" value="PROTEIN_KINASE_ATP"/>
    <property type="match status" value="1"/>
</dbReference>
<dbReference type="GO" id="GO:0004674">
    <property type="term" value="F:protein serine/threonine kinase activity"/>
    <property type="evidence" value="ECO:0007669"/>
    <property type="project" value="UniProtKB-KW"/>
</dbReference>
<dbReference type="FunFam" id="3.30.200.20:FF:000040">
    <property type="entry name" value="Dual specificity mitogen-activated protein kinase kinase"/>
    <property type="match status" value="1"/>
</dbReference>
<dbReference type="PANTHER" id="PTHR47448:SF1">
    <property type="entry name" value="SERINE_THREONINE-PROTEIN KINASE STE7 HOMOLOG"/>
    <property type="match status" value="1"/>
</dbReference>
<dbReference type="Gene3D" id="1.10.510.10">
    <property type="entry name" value="Transferase(Phosphotransferase) domain 1"/>
    <property type="match status" value="1"/>
</dbReference>
<evidence type="ECO:0000256" key="3">
    <source>
        <dbReference type="ARBA" id="ARBA00022741"/>
    </source>
</evidence>
<keyword evidence="12" id="KW-1185">Reference proteome</keyword>
<keyword evidence="2" id="KW-0808">Transferase</keyword>
<feature type="compositionally biased region" description="Basic and acidic residues" evidence="9">
    <location>
        <begin position="36"/>
        <end position="45"/>
    </location>
</feature>
<dbReference type="Pfam" id="PF00069">
    <property type="entry name" value="Pkinase"/>
    <property type="match status" value="1"/>
</dbReference>
<evidence type="ECO:0000259" key="10">
    <source>
        <dbReference type="PROSITE" id="PS50011"/>
    </source>
</evidence>
<keyword evidence="1 8" id="KW-0723">Serine/threonine-protein kinase</keyword>
<evidence type="ECO:0000256" key="5">
    <source>
        <dbReference type="ARBA" id="ARBA00022840"/>
    </source>
</evidence>
<dbReference type="STRING" id="77020.A0A0M8MSN6"/>
<dbReference type="GO" id="GO:0000165">
    <property type="term" value="P:MAPK cascade"/>
    <property type="evidence" value="ECO:0007669"/>
    <property type="project" value="UniProtKB-ARBA"/>
</dbReference>
<evidence type="ECO:0000313" key="11">
    <source>
        <dbReference type="EMBL" id="KOS12841.1"/>
    </source>
</evidence>
<dbReference type="PROSITE" id="PS50011">
    <property type="entry name" value="PROTEIN_KINASE_DOM"/>
    <property type="match status" value="1"/>
</dbReference>
<dbReference type="InterPro" id="IPR017441">
    <property type="entry name" value="Protein_kinase_ATP_BS"/>
</dbReference>
<feature type="compositionally biased region" description="Polar residues" evidence="9">
    <location>
        <begin position="60"/>
        <end position="86"/>
    </location>
</feature>
<evidence type="ECO:0000256" key="1">
    <source>
        <dbReference type="ARBA" id="ARBA00022527"/>
    </source>
</evidence>
<dbReference type="InterPro" id="IPR000719">
    <property type="entry name" value="Prot_kinase_dom"/>
</dbReference>
<dbReference type="OrthoDB" id="10252354at2759"/>
<protein>
    <submittedName>
        <fullName evidence="11">Pkinase-domain-containing protein</fullName>
    </submittedName>
</protein>
<dbReference type="SMART" id="SM00220">
    <property type="entry name" value="S_TKc"/>
    <property type="match status" value="1"/>
</dbReference>
<keyword evidence="5 7" id="KW-0067">ATP-binding</keyword>
<dbReference type="InterPro" id="IPR008271">
    <property type="entry name" value="Ser/Thr_kinase_AS"/>
</dbReference>
<feature type="binding site" evidence="7">
    <location>
        <position position="163"/>
    </location>
    <ligand>
        <name>ATP</name>
        <dbReference type="ChEBI" id="CHEBI:30616"/>
    </ligand>
</feature>
<dbReference type="GO" id="GO:0004712">
    <property type="term" value="F:protein serine/threonine/tyrosine kinase activity"/>
    <property type="evidence" value="ECO:0007669"/>
    <property type="project" value="UniProtKB-ARBA"/>
</dbReference>
<comment type="caution">
    <text evidence="11">The sequence shown here is derived from an EMBL/GenBank/DDBJ whole genome shotgun (WGS) entry which is preliminary data.</text>
</comment>